<evidence type="ECO:0000313" key="6">
    <source>
        <dbReference type="EMBL" id="MFB9675144.1"/>
    </source>
</evidence>
<dbReference type="EMBL" id="JBHMBS010000002">
    <property type="protein sequence ID" value="MFB9675144.1"/>
    <property type="molecule type" value="Genomic_DNA"/>
</dbReference>
<feature type="region of interest" description="Disordered" evidence="5">
    <location>
        <begin position="264"/>
        <end position="301"/>
    </location>
</feature>
<evidence type="ECO:0000256" key="4">
    <source>
        <dbReference type="ARBA" id="ARBA00022679"/>
    </source>
</evidence>
<accession>A0ABV5T7U8</accession>
<dbReference type="PANTHER" id="PTHR11739:SF4">
    <property type="entry name" value="CITRATE SYNTHASE, PEROXISOMAL"/>
    <property type="match status" value="1"/>
</dbReference>
<dbReference type="InterPro" id="IPR036969">
    <property type="entry name" value="Citrate_synthase_sf"/>
</dbReference>
<keyword evidence="4" id="KW-0808">Transferase</keyword>
<dbReference type="InterPro" id="IPR002020">
    <property type="entry name" value="Citrate_synthase"/>
</dbReference>
<comment type="caution">
    <text evidence="6">The sequence shown here is derived from an EMBL/GenBank/DDBJ whole genome shotgun (WGS) entry which is preliminary data.</text>
</comment>
<keyword evidence="6" id="KW-0456">Lyase</keyword>
<dbReference type="InterPro" id="IPR016142">
    <property type="entry name" value="Citrate_synth-like_lrg_a-sub"/>
</dbReference>
<organism evidence="6 7">
    <name type="scientific">Streptosporangium vulgare</name>
    <dbReference type="NCBI Taxonomy" id="46190"/>
    <lineage>
        <taxon>Bacteria</taxon>
        <taxon>Bacillati</taxon>
        <taxon>Actinomycetota</taxon>
        <taxon>Actinomycetes</taxon>
        <taxon>Streptosporangiales</taxon>
        <taxon>Streptosporangiaceae</taxon>
        <taxon>Streptosporangium</taxon>
    </lineage>
</organism>
<comment type="similarity">
    <text evidence="2">Belongs to the citrate synthase family.</text>
</comment>
<evidence type="ECO:0000256" key="2">
    <source>
        <dbReference type="ARBA" id="ARBA00010566"/>
    </source>
</evidence>
<dbReference type="Pfam" id="PF00285">
    <property type="entry name" value="Citrate_synt"/>
    <property type="match status" value="1"/>
</dbReference>
<dbReference type="Proteomes" id="UP001589610">
    <property type="component" value="Unassembled WGS sequence"/>
</dbReference>
<dbReference type="Gene3D" id="1.10.230.10">
    <property type="entry name" value="Cytochrome P450-Terp, domain 2"/>
    <property type="match status" value="1"/>
</dbReference>
<dbReference type="RefSeq" id="WP_344745855.1">
    <property type="nucleotide sequence ID" value="NZ_BAAAWW010000077.1"/>
</dbReference>
<evidence type="ECO:0000256" key="1">
    <source>
        <dbReference type="ARBA" id="ARBA00005163"/>
    </source>
</evidence>
<dbReference type="GO" id="GO:0008816">
    <property type="term" value="F:citryl-CoA lyase activity"/>
    <property type="evidence" value="ECO:0007669"/>
    <property type="project" value="UniProtKB-EC"/>
</dbReference>
<dbReference type="InterPro" id="IPR016143">
    <property type="entry name" value="Citrate_synth-like_sm_a-sub"/>
</dbReference>
<comment type="pathway">
    <text evidence="1">Carbohydrate metabolism; tricarboxylic acid cycle.</text>
</comment>
<evidence type="ECO:0000256" key="3">
    <source>
        <dbReference type="ARBA" id="ARBA00012972"/>
    </source>
</evidence>
<proteinExistence type="inferred from homology"/>
<dbReference type="PANTHER" id="PTHR11739">
    <property type="entry name" value="CITRATE SYNTHASE"/>
    <property type="match status" value="1"/>
</dbReference>
<sequence length="301" mass="31843">MAERIDRPGYPTALGASSLKKITLLGHDLAADVMGEVGFGELAFWLATQRRPGRGEVRVFEAVLAALADHGFTPTAIVTRLTYLSAPDSVQGALAAGLLGGGSRFLGVTEDTGRFLHDVLTSVDGDLPDGEDGWDALALKTVRDRRAAGRFVPGLGHHVHKEGDPRTPRLMEIATEEGVFGPHLSLFAAIGRVHPRVLGRTLPLNGAGVCGAALADLGLPLELLRGFALLARTAGLIGQLAEEIRNPVGNDIFLSVDLNNRSVEPVPYTPDTLSTRDTPGTPRTRDIPSPPSTPGTPEDRP</sequence>
<dbReference type="Gene3D" id="1.10.580.10">
    <property type="entry name" value="Citrate Synthase, domain 1"/>
    <property type="match status" value="1"/>
</dbReference>
<dbReference type="CDD" id="cd06100">
    <property type="entry name" value="CCL_ACL-C"/>
    <property type="match status" value="1"/>
</dbReference>
<dbReference type="EC" id="2.3.3.16" evidence="3"/>
<reference evidence="6 7" key="1">
    <citation type="submission" date="2024-09" db="EMBL/GenBank/DDBJ databases">
        <authorList>
            <person name="Sun Q."/>
            <person name="Mori K."/>
        </authorList>
    </citation>
    <scope>NUCLEOTIDE SEQUENCE [LARGE SCALE GENOMIC DNA]</scope>
    <source>
        <strain evidence="6 7">JCM 3028</strain>
    </source>
</reference>
<evidence type="ECO:0000256" key="5">
    <source>
        <dbReference type="SAM" id="MobiDB-lite"/>
    </source>
</evidence>
<keyword evidence="7" id="KW-1185">Reference proteome</keyword>
<dbReference type="SUPFAM" id="SSF48256">
    <property type="entry name" value="Citrate synthase"/>
    <property type="match status" value="1"/>
</dbReference>
<name>A0ABV5T7U8_9ACTN</name>
<dbReference type="NCBIfam" id="NF004868">
    <property type="entry name" value="PRK06224.1-5"/>
    <property type="match status" value="1"/>
</dbReference>
<evidence type="ECO:0000313" key="7">
    <source>
        <dbReference type="Proteomes" id="UP001589610"/>
    </source>
</evidence>
<gene>
    <name evidence="6" type="ORF">ACFFRH_06560</name>
</gene>
<protein>
    <recommendedName>
        <fullName evidence="3">citrate synthase (unknown stereospecificity)</fullName>
        <ecNumber evidence="3">2.3.3.16</ecNumber>
    </recommendedName>
</protein>